<feature type="transmembrane region" description="Helical" evidence="1">
    <location>
        <begin position="143"/>
        <end position="165"/>
    </location>
</feature>
<dbReference type="EMBL" id="CP031517">
    <property type="protein sequence ID" value="QOS39332.1"/>
    <property type="molecule type" value="Genomic_DNA"/>
</dbReference>
<dbReference type="CDD" id="cd16935">
    <property type="entry name" value="HATPase_AgrC-ComD-like"/>
    <property type="match status" value="1"/>
</dbReference>
<gene>
    <name evidence="3" type="ORF">DYE49_02220</name>
</gene>
<keyword evidence="3" id="KW-0547">Nucleotide-binding</keyword>
<feature type="transmembrane region" description="Helical" evidence="1">
    <location>
        <begin position="64"/>
        <end position="85"/>
    </location>
</feature>
<dbReference type="Pfam" id="PF14501">
    <property type="entry name" value="HATPase_c_5"/>
    <property type="match status" value="1"/>
</dbReference>
<evidence type="ECO:0000313" key="3">
    <source>
        <dbReference type="EMBL" id="QOS39332.1"/>
    </source>
</evidence>
<evidence type="ECO:0000256" key="1">
    <source>
        <dbReference type="SAM" id="Phobius"/>
    </source>
</evidence>
<dbReference type="AlphaFoldDB" id="A0A7M1XMI5"/>
<proteinExistence type="predicted"/>
<dbReference type="SUPFAM" id="SSF55874">
    <property type="entry name" value="ATPase domain of HSP90 chaperone/DNA topoisomerase II/histidine kinase"/>
    <property type="match status" value="1"/>
</dbReference>
<keyword evidence="1" id="KW-0812">Transmembrane</keyword>
<dbReference type="Proteomes" id="UP000593591">
    <property type="component" value="Chromosome"/>
</dbReference>
<sequence length="447" mass="51528">MSALYPITGLFFYRLIFMGWLLFGEALFTFRLEKKPHFPIRALLAILICLLFAFVFPIPTNNPFYSMMMFLAMFGCTYACSLFVFNSDWKMLFFTMVCGYTTEHIAYETYTAVTNFFFYDMYSSSGGLYSNDSIELFNGPFDMASYFVSFILIYYLIFILFANRVKKGETYAEENSTHILISGAVFIFMDIVINSLVTYYGNTHYENIYMGFVAVVNVFACLVGLLFVFEMFYRNHLKRENEIIKELRREESAQYKMSKKTIDLINIKMHDFRHQIRKIGRAENINGETIENISNLIHIYDSNIKTSNSALNVILSEKSLFCSENGIKFSVIADGEVINFMSEEDTYSLFGNIIDNAIEAVKDLPEDQRMIRLKITKTGNMVSVSEKNSYAGKLELADGLPKTTKGDETHHGYGMKSIRMITSKYNGTMEINLDDHLFNISLLFIVK</sequence>
<dbReference type="Gene3D" id="3.30.565.10">
    <property type="entry name" value="Histidine kinase-like ATPase, C-terminal domain"/>
    <property type="match status" value="1"/>
</dbReference>
<keyword evidence="3" id="KW-0067">ATP-binding</keyword>
<feature type="transmembrane region" description="Helical" evidence="1">
    <location>
        <begin position="207"/>
        <end position="229"/>
    </location>
</feature>
<accession>A0A7M1XMI5</accession>
<feature type="transmembrane region" description="Helical" evidence="1">
    <location>
        <begin position="12"/>
        <end position="30"/>
    </location>
</feature>
<dbReference type="GO" id="GO:0005524">
    <property type="term" value="F:ATP binding"/>
    <property type="evidence" value="ECO:0007669"/>
    <property type="project" value="UniProtKB-KW"/>
</dbReference>
<feature type="transmembrane region" description="Helical" evidence="1">
    <location>
        <begin position="42"/>
        <end position="58"/>
    </location>
</feature>
<feature type="transmembrane region" description="Helical" evidence="1">
    <location>
        <begin position="177"/>
        <end position="201"/>
    </location>
</feature>
<name>A0A7M1XMI5_9SPIR</name>
<dbReference type="InterPro" id="IPR032834">
    <property type="entry name" value="NatK-like_C"/>
</dbReference>
<keyword evidence="1" id="KW-1133">Transmembrane helix</keyword>
<organism evidence="3 4">
    <name type="scientific">Treponema rectale</name>
    <dbReference type="NCBI Taxonomy" id="744512"/>
    <lineage>
        <taxon>Bacteria</taxon>
        <taxon>Pseudomonadati</taxon>
        <taxon>Spirochaetota</taxon>
        <taxon>Spirochaetia</taxon>
        <taxon>Spirochaetales</taxon>
        <taxon>Treponemataceae</taxon>
        <taxon>Treponema</taxon>
    </lineage>
</organism>
<feature type="domain" description="Sensor histidine kinase NatK-like C-terminal" evidence="2">
    <location>
        <begin position="345"/>
        <end position="444"/>
    </location>
</feature>
<reference evidence="3 4" key="1">
    <citation type="submission" date="2018-08" db="EMBL/GenBank/DDBJ databases">
        <title>The first complete genome of Treponema rectale (CHPAT), a commensal spirochete of the bovine rectum.</title>
        <authorList>
            <person name="Staton G.J."/>
            <person name="Clegg S.R."/>
            <person name="Carter S.D."/>
            <person name="Radford A.D."/>
            <person name="Darby A."/>
            <person name="Hall N."/>
            <person name="Birtles R.J."/>
            <person name="Evans N.J."/>
        </authorList>
    </citation>
    <scope>NUCLEOTIDE SEQUENCE [LARGE SCALE GENOMIC DNA]</scope>
    <source>
        <strain evidence="3 4">CHPA</strain>
    </source>
</reference>
<dbReference type="KEGG" id="trc:DYE49_02220"/>
<evidence type="ECO:0000313" key="4">
    <source>
        <dbReference type="Proteomes" id="UP000593591"/>
    </source>
</evidence>
<protein>
    <submittedName>
        <fullName evidence="3">ATP-binding protein</fullName>
    </submittedName>
</protein>
<dbReference type="InterPro" id="IPR036890">
    <property type="entry name" value="HATPase_C_sf"/>
</dbReference>
<evidence type="ECO:0000259" key="2">
    <source>
        <dbReference type="Pfam" id="PF14501"/>
    </source>
</evidence>
<keyword evidence="1" id="KW-0472">Membrane</keyword>